<gene>
    <name evidence="2" type="ORF">PLEPLA_LOCUS44745</name>
</gene>
<feature type="compositionally biased region" description="Pro residues" evidence="1">
    <location>
        <begin position="71"/>
        <end position="94"/>
    </location>
</feature>
<proteinExistence type="predicted"/>
<evidence type="ECO:0000256" key="1">
    <source>
        <dbReference type="SAM" id="MobiDB-lite"/>
    </source>
</evidence>
<keyword evidence="3" id="KW-1185">Reference proteome</keyword>
<sequence>MPPLHTPPAVRVRLASSFPRLTPSPLLYPVKTYQGFEPRTFLHDHDSLLPDEGKVEPSQTCVQPTDLPEPLCFPPPPPPPPPPPSPPPPPPPLPELILHGA</sequence>
<reference evidence="2" key="1">
    <citation type="submission" date="2020-03" db="EMBL/GenBank/DDBJ databases">
        <authorList>
            <person name="Weist P."/>
        </authorList>
    </citation>
    <scope>NUCLEOTIDE SEQUENCE</scope>
</reference>
<feature type="region of interest" description="Disordered" evidence="1">
    <location>
        <begin position="44"/>
        <end position="101"/>
    </location>
</feature>
<feature type="compositionally biased region" description="Basic and acidic residues" evidence="1">
    <location>
        <begin position="44"/>
        <end position="55"/>
    </location>
</feature>
<dbReference type="Proteomes" id="UP001153269">
    <property type="component" value="Unassembled WGS sequence"/>
</dbReference>
<dbReference type="AlphaFoldDB" id="A0A9N7VXD7"/>
<evidence type="ECO:0000313" key="2">
    <source>
        <dbReference type="EMBL" id="CAB1456942.1"/>
    </source>
</evidence>
<dbReference type="EMBL" id="CADEAL010004319">
    <property type="protein sequence ID" value="CAB1456942.1"/>
    <property type="molecule type" value="Genomic_DNA"/>
</dbReference>
<protein>
    <submittedName>
        <fullName evidence="2">Uncharacterized protein</fullName>
    </submittedName>
</protein>
<name>A0A9N7VXD7_PLEPL</name>
<accession>A0A9N7VXD7</accession>
<organism evidence="2 3">
    <name type="scientific">Pleuronectes platessa</name>
    <name type="common">European plaice</name>
    <dbReference type="NCBI Taxonomy" id="8262"/>
    <lineage>
        <taxon>Eukaryota</taxon>
        <taxon>Metazoa</taxon>
        <taxon>Chordata</taxon>
        <taxon>Craniata</taxon>
        <taxon>Vertebrata</taxon>
        <taxon>Euteleostomi</taxon>
        <taxon>Actinopterygii</taxon>
        <taxon>Neopterygii</taxon>
        <taxon>Teleostei</taxon>
        <taxon>Neoteleostei</taxon>
        <taxon>Acanthomorphata</taxon>
        <taxon>Carangaria</taxon>
        <taxon>Pleuronectiformes</taxon>
        <taxon>Pleuronectoidei</taxon>
        <taxon>Pleuronectidae</taxon>
        <taxon>Pleuronectes</taxon>
    </lineage>
</organism>
<evidence type="ECO:0000313" key="3">
    <source>
        <dbReference type="Proteomes" id="UP001153269"/>
    </source>
</evidence>
<comment type="caution">
    <text evidence="2">The sequence shown here is derived from an EMBL/GenBank/DDBJ whole genome shotgun (WGS) entry which is preliminary data.</text>
</comment>